<accession>A0A1M7L5X3</accession>
<dbReference type="OrthoDB" id="3965347at2"/>
<keyword evidence="4" id="KW-1185">Reference proteome</keyword>
<dbReference type="EMBL" id="FRAV01000084">
    <property type="protein sequence ID" value="SHM73129.1"/>
    <property type="molecule type" value="Genomic_DNA"/>
</dbReference>
<gene>
    <name evidence="3" type="ORF">SAMN05444267_10842</name>
</gene>
<keyword evidence="1" id="KW-0732">Signal</keyword>
<evidence type="ECO:0000313" key="4">
    <source>
        <dbReference type="Proteomes" id="UP000184364"/>
    </source>
</evidence>
<dbReference type="AlphaFoldDB" id="A0A1M7L5X3"/>
<evidence type="ECO:0000256" key="1">
    <source>
        <dbReference type="ARBA" id="ARBA00022729"/>
    </source>
</evidence>
<dbReference type="RefSeq" id="WP_073298066.1">
    <property type="nucleotide sequence ID" value="NZ_FRAV01000084.1"/>
</dbReference>
<dbReference type="Pfam" id="PF18962">
    <property type="entry name" value="Por_Secre_tail"/>
    <property type="match status" value="1"/>
</dbReference>
<feature type="domain" description="Secretion system C-terminal sorting" evidence="2">
    <location>
        <begin position="483"/>
        <end position="548"/>
    </location>
</feature>
<dbReference type="STRING" id="1302687.SAMN05444267_10842"/>
<protein>
    <submittedName>
        <fullName evidence="3">Por secretion system C-terminal sorting domain-containing protein</fullName>
    </submittedName>
</protein>
<sequence>MKNTITPCFKYLFLLICLGFLYTPTKAQIYTSTYNNINYSSSRPYNLNVIYFVPNDIPLDNTYKTRLSALLLWGQDFYKQNMINNGYGSKTFGLFTETTNSNNVKLILIQGLYPHTSYTYNNPSQMNAEIDTYFTSNPTQKTSDHNLIISAVTNPDTSDVPFYGLGKNCYALDYPQFDIQYLGSNSYSFIAWFGGMIHELGHGINLPHSHQTNTENINPNKGMNLMFAGNSTLGISPTFINRAGTAILNNSQVFADIADTRYNGHTASFNSIHTSHNSGSLTVSGTFQSNITVKDVNIYQDPYATPSPGYYRVAWSVAPVGNTYSITMPISELASSNGPYNLQIELVLENGETEFAYFPFSYISGAPDVNINFDGVSTCAGGSLQFTTNNTGTSYKWQYLAAGGWNDYSEGNVSGYATFSGTQTSTMTISNISSIYITNPNTIRVAITQSDGSIKYSSVQTWKANTCSLATSETKKIKNLSAYPNPVKDELTVDLGTAKDNYNLEITNTLGEILYKITTSEKTIKIPFSNMPSGIYFVNINSSSNKTNTSFKVIKE</sequence>
<evidence type="ECO:0000313" key="3">
    <source>
        <dbReference type="EMBL" id="SHM73129.1"/>
    </source>
</evidence>
<proteinExistence type="predicted"/>
<name>A0A1M7L5X3_9FLAO</name>
<reference evidence="4" key="1">
    <citation type="submission" date="2016-11" db="EMBL/GenBank/DDBJ databases">
        <authorList>
            <person name="Varghese N."/>
            <person name="Submissions S."/>
        </authorList>
    </citation>
    <scope>NUCLEOTIDE SEQUENCE [LARGE SCALE GENOMIC DNA]</scope>
    <source>
        <strain evidence="4">DSM 26899</strain>
    </source>
</reference>
<dbReference type="NCBIfam" id="TIGR04183">
    <property type="entry name" value="Por_Secre_tail"/>
    <property type="match status" value="1"/>
</dbReference>
<dbReference type="InterPro" id="IPR026444">
    <property type="entry name" value="Secre_tail"/>
</dbReference>
<dbReference type="Proteomes" id="UP000184364">
    <property type="component" value="Unassembled WGS sequence"/>
</dbReference>
<evidence type="ECO:0000259" key="2">
    <source>
        <dbReference type="Pfam" id="PF18962"/>
    </source>
</evidence>
<dbReference type="SUPFAM" id="SSF55486">
    <property type="entry name" value="Metalloproteases ('zincins'), catalytic domain"/>
    <property type="match status" value="1"/>
</dbReference>
<organism evidence="3 4">
    <name type="scientific">Chryseobacterium polytrichastri</name>
    <dbReference type="NCBI Taxonomy" id="1302687"/>
    <lineage>
        <taxon>Bacteria</taxon>
        <taxon>Pseudomonadati</taxon>
        <taxon>Bacteroidota</taxon>
        <taxon>Flavobacteriia</taxon>
        <taxon>Flavobacteriales</taxon>
        <taxon>Weeksellaceae</taxon>
        <taxon>Chryseobacterium group</taxon>
        <taxon>Chryseobacterium</taxon>
    </lineage>
</organism>